<dbReference type="EnsemblMetazoa" id="XM_030999090">
    <property type="protein sequence ID" value="XP_030854950"/>
    <property type="gene ID" value="LOC585176"/>
</dbReference>
<dbReference type="PANTHER" id="PTHR46657">
    <property type="entry name" value="CENTROSOMAL PROTEIN OF 128 KDA"/>
    <property type="match status" value="1"/>
</dbReference>
<feature type="compositionally biased region" description="Basic and acidic residues" evidence="2">
    <location>
        <begin position="91"/>
        <end position="105"/>
    </location>
</feature>
<keyword evidence="1" id="KW-0175">Coiled coil</keyword>
<feature type="coiled-coil region" evidence="1">
    <location>
        <begin position="605"/>
        <end position="681"/>
    </location>
</feature>
<name>A0A7M7PPT2_STRPU</name>
<organism evidence="3 4">
    <name type="scientific">Strongylocentrotus purpuratus</name>
    <name type="common">Purple sea urchin</name>
    <dbReference type="NCBI Taxonomy" id="7668"/>
    <lineage>
        <taxon>Eukaryota</taxon>
        <taxon>Metazoa</taxon>
        <taxon>Echinodermata</taxon>
        <taxon>Eleutherozoa</taxon>
        <taxon>Echinozoa</taxon>
        <taxon>Echinoidea</taxon>
        <taxon>Euechinoidea</taxon>
        <taxon>Echinacea</taxon>
        <taxon>Camarodonta</taxon>
        <taxon>Echinidea</taxon>
        <taxon>Strongylocentrotidae</taxon>
        <taxon>Strongylocentrotus</taxon>
    </lineage>
</organism>
<accession>A0A7M7PPT2</accession>
<dbReference type="RefSeq" id="XP_030854949.1">
    <property type="nucleotide sequence ID" value="XM_030999089.1"/>
</dbReference>
<sequence length="1042" mass="121943">MSTESDGYGASDTGSAISARRYPLPRRGRSRPSSNSDVAGRVDTLASSLRDTNRNLQEVGELLGTYRSASTKQTNAIDRLRSNLNQQDSQLSRDRSDRFSRHESDTMSASELRSDSRHRRSASASHARRTTRPSVRFSQNADEVHVIHQDVRDLGRDQARLAEELSQERNRRSQVESENKKILLDLSDSVKRSQWQESKPSERVEKRLKDLQEELRLQRESVSRKFKGTDDRDSIKTEIRETLLNVSREEDRELRSRLIQMEAEKQKMASELESTRRKLDQSHGSSSVLQQHMESLRKDLARSDEDRHNLKSQMTQMKDSFHEDDFPVLRRERQHRNREDADGARENVGLEREIHSLRAQLSQASSLREYDEQRKELERSRRQKEQLSEHIDTLNKELDGKDRSQGKLLAQLKDATDSLAESEHQRQQALDQLQDLEERHGRKTNESEASIRRARESERLLAENQGKTEERQRKLLDMVKHLKSKCRKLEREHESSSHSSSQHQDRSEELLKENEALKMHKANMSHRMENLQREIADILEKLARQDEQLRLKDIEVNEMKSSCLKLDQELRENRNLTDKLEGELRGEQSRFMILSNEKLKVEQQLDSTKATLHDAQGQNQRTQRELRDITRQKAELTTQFSELTAQKKVVDRQLDIAEEEKQNIKQDLKKLDKKFQEVQDYNVALTEKLHREMETAKGNEGKIVQDLMRRMKCEKAESEAEIQALKIESAEARSSTKSLRRQVERGNGEMEKMRGEIRHLDDENLKLRRNFDRIRAGFEEQAQLVEVGDNRSSVLEKHLQRAELAIQSLRTDHDNDVRGVVREVDVLVGLVTENGDDDHAPQPFSRSHGSPDAMLANLKNKLYWLQKEVRKQSDGRSRLRENLNRSRSELTELRQDYRADKYTYETQLDRTEEMLRDLQYEKQDLHLQNLERVHTVKSLEKQVDNMEEHIREGTKILDRSIERLSEPDHLPPPPHPSSSSSSHSEFDRLRDLDKERQRIEEKYNRYQSTVAQLHQQLDESKDLISSPPLRRERSRSARGLDH</sequence>
<dbReference type="InterPro" id="IPR026652">
    <property type="entry name" value="CEP128"/>
</dbReference>
<feature type="compositionally biased region" description="Basic and acidic residues" evidence="2">
    <location>
        <begin position="368"/>
        <end position="399"/>
    </location>
</feature>
<keyword evidence="4" id="KW-1185">Reference proteome</keyword>
<protein>
    <recommendedName>
        <fullName evidence="5">Centrosomal protein of 128 kDa</fullName>
    </recommendedName>
</protein>
<feature type="compositionally biased region" description="Basic residues" evidence="2">
    <location>
        <begin position="116"/>
        <end position="131"/>
    </location>
</feature>
<dbReference type="EnsemblMetazoa" id="XM_030999089">
    <property type="protein sequence ID" value="XP_030854949"/>
    <property type="gene ID" value="LOC585176"/>
</dbReference>
<feature type="compositionally biased region" description="Polar residues" evidence="2">
    <location>
        <begin position="1005"/>
        <end position="1015"/>
    </location>
</feature>
<evidence type="ECO:0000313" key="3">
    <source>
        <dbReference type="EnsemblMetazoa" id="XP_030854949"/>
    </source>
</evidence>
<feature type="compositionally biased region" description="Basic and acidic residues" evidence="2">
    <location>
        <begin position="487"/>
        <end position="496"/>
    </location>
</feature>
<evidence type="ECO:0000313" key="4">
    <source>
        <dbReference type="Proteomes" id="UP000007110"/>
    </source>
</evidence>
<feature type="compositionally biased region" description="Basic and acidic residues" evidence="2">
    <location>
        <begin position="294"/>
        <end position="309"/>
    </location>
</feature>
<dbReference type="GO" id="GO:0005814">
    <property type="term" value="C:centriole"/>
    <property type="evidence" value="ECO:0000318"/>
    <property type="project" value="GO_Central"/>
</dbReference>
<dbReference type="PANTHER" id="PTHR46657:SF1">
    <property type="entry name" value="CENTROSOMAL PROTEIN OF 128 KDA"/>
    <property type="match status" value="1"/>
</dbReference>
<dbReference type="AlphaFoldDB" id="A0A7M7PPT2"/>
<feature type="region of interest" description="Disordered" evidence="2">
    <location>
        <begin position="363"/>
        <end position="399"/>
    </location>
</feature>
<feature type="region of interest" description="Disordered" evidence="2">
    <location>
        <begin position="265"/>
        <end position="351"/>
    </location>
</feature>
<dbReference type="OMA" id="ITSTLQX"/>
<dbReference type="RefSeq" id="XP_030854950.1">
    <property type="nucleotide sequence ID" value="XM_030999090.1"/>
</dbReference>
<feature type="compositionally biased region" description="Basic and acidic residues" evidence="2">
    <location>
        <begin position="984"/>
        <end position="1004"/>
    </location>
</feature>
<dbReference type="KEGG" id="spu:585176"/>
<feature type="region of interest" description="Disordered" evidence="2">
    <location>
        <begin position="486"/>
        <end position="509"/>
    </location>
</feature>
<feature type="compositionally biased region" description="Basic and acidic residues" evidence="2">
    <location>
        <begin position="1029"/>
        <end position="1042"/>
    </location>
</feature>
<feature type="region of interest" description="Disordered" evidence="2">
    <location>
        <begin position="964"/>
        <end position="1042"/>
    </location>
</feature>
<feature type="region of interest" description="Disordered" evidence="2">
    <location>
        <begin position="1"/>
        <end position="52"/>
    </location>
</feature>
<dbReference type="CTD" id="145508"/>
<proteinExistence type="predicted"/>
<feature type="compositionally biased region" description="Polar residues" evidence="2">
    <location>
        <begin position="80"/>
        <end position="90"/>
    </location>
</feature>
<evidence type="ECO:0008006" key="5">
    <source>
        <dbReference type="Google" id="ProtNLM"/>
    </source>
</evidence>
<dbReference type="OrthoDB" id="10046318at2759"/>
<feature type="region of interest" description="Disordered" evidence="2">
    <location>
        <begin position="80"/>
        <end position="142"/>
    </location>
</feature>
<feature type="region of interest" description="Disordered" evidence="2">
    <location>
        <begin position="437"/>
        <end position="473"/>
    </location>
</feature>
<feature type="coiled-coil region" evidence="1">
    <location>
        <begin position="876"/>
        <end position="956"/>
    </location>
</feature>
<feature type="compositionally biased region" description="Basic and acidic residues" evidence="2">
    <location>
        <begin position="319"/>
        <end position="351"/>
    </location>
</feature>
<feature type="coiled-coil region" evidence="1">
    <location>
        <begin position="708"/>
        <end position="770"/>
    </location>
</feature>
<feature type="compositionally biased region" description="Polar residues" evidence="2">
    <location>
        <begin position="282"/>
        <end position="293"/>
    </location>
</feature>
<reference evidence="4" key="1">
    <citation type="submission" date="2015-02" db="EMBL/GenBank/DDBJ databases">
        <title>Genome sequencing for Strongylocentrotus purpuratus.</title>
        <authorList>
            <person name="Murali S."/>
            <person name="Liu Y."/>
            <person name="Vee V."/>
            <person name="English A."/>
            <person name="Wang M."/>
            <person name="Skinner E."/>
            <person name="Han Y."/>
            <person name="Muzny D.M."/>
            <person name="Worley K.C."/>
            <person name="Gibbs R.A."/>
        </authorList>
    </citation>
    <scope>NUCLEOTIDE SEQUENCE</scope>
</reference>
<feature type="compositionally biased region" description="Basic and acidic residues" evidence="2">
    <location>
        <begin position="265"/>
        <end position="281"/>
    </location>
</feature>
<dbReference type="Proteomes" id="UP000007110">
    <property type="component" value="Unassembled WGS sequence"/>
</dbReference>
<dbReference type="GO" id="GO:0000922">
    <property type="term" value="C:spindle pole"/>
    <property type="evidence" value="ECO:0000318"/>
    <property type="project" value="GO_Central"/>
</dbReference>
<dbReference type="GeneID" id="585176"/>
<evidence type="ECO:0000256" key="1">
    <source>
        <dbReference type="SAM" id="Coils"/>
    </source>
</evidence>
<reference evidence="3" key="2">
    <citation type="submission" date="2021-01" db="UniProtKB">
        <authorList>
            <consortium name="EnsemblMetazoa"/>
        </authorList>
    </citation>
    <scope>IDENTIFICATION</scope>
</reference>
<evidence type="ECO:0000256" key="2">
    <source>
        <dbReference type="SAM" id="MobiDB-lite"/>
    </source>
</evidence>
<feature type="coiled-coil region" evidence="1">
    <location>
        <begin position="151"/>
        <end position="221"/>
    </location>
</feature>
<dbReference type="InParanoid" id="A0A7M7PPT2"/>